<evidence type="ECO:0000313" key="3">
    <source>
        <dbReference type="Proteomes" id="UP000000267"/>
    </source>
</evidence>
<name>A7TI49_VANPO</name>
<keyword evidence="3" id="KW-1185">Reference proteome</keyword>
<dbReference type="OrthoDB" id="4067755at2759"/>
<dbReference type="Proteomes" id="UP000000267">
    <property type="component" value="Unassembled WGS sequence"/>
</dbReference>
<dbReference type="EMBL" id="DS480394">
    <property type="protein sequence ID" value="EDO18056.1"/>
    <property type="molecule type" value="Genomic_DNA"/>
</dbReference>
<evidence type="ECO:0000256" key="1">
    <source>
        <dbReference type="SAM" id="Phobius"/>
    </source>
</evidence>
<dbReference type="FunCoup" id="A7TI49">
    <property type="interactions" value="53"/>
</dbReference>
<feature type="transmembrane region" description="Helical" evidence="1">
    <location>
        <begin position="100"/>
        <end position="121"/>
    </location>
</feature>
<dbReference type="PhylomeDB" id="A7TI49"/>
<dbReference type="RefSeq" id="XP_001645914.1">
    <property type="nucleotide sequence ID" value="XM_001645864.1"/>
</dbReference>
<organism evidence="3">
    <name type="scientific">Vanderwaltozyma polyspora (strain ATCC 22028 / DSM 70294 / BCRC 21397 / CBS 2163 / NBRC 10782 / NRRL Y-8283 / UCD 57-17)</name>
    <name type="common">Kluyveromyces polysporus</name>
    <dbReference type="NCBI Taxonomy" id="436907"/>
    <lineage>
        <taxon>Eukaryota</taxon>
        <taxon>Fungi</taxon>
        <taxon>Dikarya</taxon>
        <taxon>Ascomycota</taxon>
        <taxon>Saccharomycotina</taxon>
        <taxon>Saccharomycetes</taxon>
        <taxon>Saccharomycetales</taxon>
        <taxon>Saccharomycetaceae</taxon>
        <taxon>Vanderwaltozyma</taxon>
    </lineage>
</organism>
<dbReference type="AlphaFoldDB" id="A7TI49"/>
<dbReference type="HOGENOM" id="CLU_724015_0_0_1"/>
<evidence type="ECO:0000313" key="2">
    <source>
        <dbReference type="EMBL" id="EDO18056.1"/>
    </source>
</evidence>
<feature type="transmembrane region" description="Helical" evidence="1">
    <location>
        <begin position="127"/>
        <end position="145"/>
    </location>
</feature>
<dbReference type="KEGG" id="vpo:Kpol_1045p43"/>
<sequence>MRIVGIPRTGAGMGILPKSPVKPFQNYAVIRPLSKLMIQQPRTNVPLSIHNRDTIKLGLIRDVKRTNWINTRGPLILRNNFHQGRPLSNMFNDFGKPPKFRVFVVPNLIILAGMTLTFALFLMVIPILFSFFFPLLILFIGFHQFKRWRANRMINKWFDGLKNSHLRTRMSTMYAIHTKNLEEMLHNEAKQFGSYGGIFNETLNAMKMNPMYKNSIEFNESGEKLRNFIEYRVIEAIYKNEEGIRTTLFHNYEKALDPNIDKPFRLDFNNVNSFQRFEKDGSLISSVTYPLYTNLKDKPAVVVGYVSIVTMNDHPLRINLGSGDIPKVDLSKKLKFIISIRSPSEMIPNYFIIDTVGETGKIFSHYSVGKTTDGHNEYTLNK</sequence>
<reference evidence="2 3" key="1">
    <citation type="journal article" date="2007" name="Proc. Natl. Acad. Sci. U.S.A.">
        <title>Independent sorting-out of thousands of duplicated gene pairs in two yeast species descended from a whole-genome duplication.</title>
        <authorList>
            <person name="Scannell D.R."/>
            <person name="Frank A.C."/>
            <person name="Conant G.C."/>
            <person name="Byrne K.P."/>
            <person name="Woolfit M."/>
            <person name="Wolfe K.H."/>
        </authorList>
    </citation>
    <scope>NUCLEOTIDE SEQUENCE [LARGE SCALE GENOMIC DNA]</scope>
    <source>
        <strain evidence="3">ATCC 22028 / DSM 70294 / BCRC 21397 / CBS 2163 / NBRC 10782 / NRRL Y-8283 / UCD 57-17</strain>
    </source>
</reference>
<dbReference type="OMA" id="RTNWINT"/>
<dbReference type="eggNOG" id="ENOG502S11T">
    <property type="taxonomic scope" value="Eukaryota"/>
</dbReference>
<proteinExistence type="predicted"/>
<protein>
    <submittedName>
        <fullName evidence="2">Uncharacterized protein</fullName>
    </submittedName>
</protein>
<accession>A7TI49</accession>
<dbReference type="InParanoid" id="A7TI49"/>
<dbReference type="GeneID" id="5546326"/>
<gene>
    <name evidence="2" type="ORF">Kpol_1045p43</name>
</gene>
<keyword evidence="1" id="KW-0812">Transmembrane</keyword>
<keyword evidence="1" id="KW-0472">Membrane</keyword>
<keyword evidence="1" id="KW-1133">Transmembrane helix</keyword>